<comment type="caution">
    <text evidence="1">The sequence shown here is derived from an EMBL/GenBank/DDBJ whole genome shotgun (WGS) entry which is preliminary data.</text>
</comment>
<accession>A0A8H7B693</accession>
<gene>
    <name evidence="1" type="ORF">GT037_006518</name>
</gene>
<dbReference type="AlphaFoldDB" id="A0A8H7B693"/>
<evidence type="ECO:0000313" key="2">
    <source>
        <dbReference type="Proteomes" id="UP000596902"/>
    </source>
</evidence>
<proteinExistence type="predicted"/>
<sequence length="57" mass="6371">MNSQQYVRKPFVPSASVQTRLCASTSPTLCRKMSDLPLVHGHSLGNRSDTTQWQNPL</sequence>
<reference evidence="1" key="2">
    <citation type="submission" date="2020-08" db="EMBL/GenBank/DDBJ databases">
        <title>Draft Genome Sequence of Cumin Blight Pathogen Alternaria burnsii.</title>
        <authorList>
            <person name="Feng Z."/>
        </authorList>
    </citation>
    <scope>NUCLEOTIDE SEQUENCE</scope>
    <source>
        <strain evidence="1">CBS107.38</strain>
    </source>
</reference>
<protein>
    <submittedName>
        <fullName evidence="1">Uncharacterized protein</fullName>
    </submittedName>
</protein>
<organism evidence="1 2">
    <name type="scientific">Alternaria burnsii</name>
    <dbReference type="NCBI Taxonomy" id="1187904"/>
    <lineage>
        <taxon>Eukaryota</taxon>
        <taxon>Fungi</taxon>
        <taxon>Dikarya</taxon>
        <taxon>Ascomycota</taxon>
        <taxon>Pezizomycotina</taxon>
        <taxon>Dothideomycetes</taxon>
        <taxon>Pleosporomycetidae</taxon>
        <taxon>Pleosporales</taxon>
        <taxon>Pleosporineae</taxon>
        <taxon>Pleosporaceae</taxon>
        <taxon>Alternaria</taxon>
        <taxon>Alternaria sect. Alternaria</taxon>
    </lineage>
</organism>
<reference evidence="1" key="1">
    <citation type="submission" date="2020-01" db="EMBL/GenBank/DDBJ databases">
        <authorList>
            <person name="Feng Z.H.Z."/>
        </authorList>
    </citation>
    <scope>NUCLEOTIDE SEQUENCE</scope>
    <source>
        <strain evidence="1">CBS107.38</strain>
    </source>
</reference>
<dbReference type="Proteomes" id="UP000596902">
    <property type="component" value="Unassembled WGS sequence"/>
</dbReference>
<evidence type="ECO:0000313" key="1">
    <source>
        <dbReference type="EMBL" id="KAF7675799.1"/>
    </source>
</evidence>
<dbReference type="EMBL" id="JAAABM010000008">
    <property type="protein sequence ID" value="KAF7675799.1"/>
    <property type="molecule type" value="Genomic_DNA"/>
</dbReference>
<name>A0A8H7B693_9PLEO</name>
<dbReference type="GeneID" id="62204743"/>
<dbReference type="RefSeq" id="XP_038786062.1">
    <property type="nucleotide sequence ID" value="XM_038931565.1"/>
</dbReference>
<keyword evidence="2" id="KW-1185">Reference proteome</keyword>